<dbReference type="GO" id="GO:0061733">
    <property type="term" value="F:protein-lysine-acetyltransferase activity"/>
    <property type="evidence" value="ECO:0007669"/>
    <property type="project" value="TreeGrafter"/>
</dbReference>
<feature type="domain" description="N-acetyltransferase ESCO acetyl-transferase" evidence="2">
    <location>
        <begin position="221"/>
        <end position="276"/>
    </location>
</feature>
<keyword evidence="4" id="KW-1185">Reference proteome</keyword>
<comment type="caution">
    <text evidence="3">The sequence shown here is derived from an EMBL/GenBank/DDBJ whole genome shotgun (WGS) entry which is preliminary data.</text>
</comment>
<dbReference type="PANTHER" id="PTHR45884">
    <property type="entry name" value="N-ACETYLTRANSFERASE ECO"/>
    <property type="match status" value="1"/>
</dbReference>
<evidence type="ECO:0000313" key="3">
    <source>
        <dbReference type="EMBL" id="CAE7211478.1"/>
    </source>
</evidence>
<organism evidence="3 4">
    <name type="scientific">Symbiodinium pilosum</name>
    <name type="common">Dinoflagellate</name>
    <dbReference type="NCBI Taxonomy" id="2952"/>
    <lineage>
        <taxon>Eukaryota</taxon>
        <taxon>Sar</taxon>
        <taxon>Alveolata</taxon>
        <taxon>Dinophyceae</taxon>
        <taxon>Suessiales</taxon>
        <taxon>Symbiodiniaceae</taxon>
        <taxon>Symbiodinium</taxon>
    </lineage>
</organism>
<dbReference type="InterPro" id="IPR028009">
    <property type="entry name" value="ESCO_Acetyltransf_dom"/>
</dbReference>
<dbReference type="GO" id="GO:0007064">
    <property type="term" value="P:mitotic sister chromatid cohesion"/>
    <property type="evidence" value="ECO:0007669"/>
    <property type="project" value="TreeGrafter"/>
</dbReference>
<accession>A0A812JR25</accession>
<dbReference type="GO" id="GO:0005634">
    <property type="term" value="C:nucleus"/>
    <property type="evidence" value="ECO:0007669"/>
    <property type="project" value="TreeGrafter"/>
</dbReference>
<dbReference type="OrthoDB" id="428854at2759"/>
<feature type="compositionally biased region" description="Low complexity" evidence="1">
    <location>
        <begin position="189"/>
        <end position="198"/>
    </location>
</feature>
<dbReference type="Proteomes" id="UP000649617">
    <property type="component" value="Unassembled WGS sequence"/>
</dbReference>
<dbReference type="PANTHER" id="PTHR45884:SF2">
    <property type="entry name" value="N-ACETYLTRANSFERASE ECO"/>
    <property type="match status" value="1"/>
</dbReference>
<dbReference type="Pfam" id="PF13880">
    <property type="entry name" value="Acetyltransf_13"/>
    <property type="match status" value="1"/>
</dbReference>
<name>A0A812JR25_SYMPI</name>
<dbReference type="EMBL" id="CAJNIZ010002525">
    <property type="protein sequence ID" value="CAE7211478.1"/>
    <property type="molecule type" value="Genomic_DNA"/>
</dbReference>
<reference evidence="3" key="1">
    <citation type="submission" date="2021-02" db="EMBL/GenBank/DDBJ databases">
        <authorList>
            <person name="Dougan E. K."/>
            <person name="Rhodes N."/>
            <person name="Thang M."/>
            <person name="Chan C."/>
        </authorList>
    </citation>
    <scope>NUCLEOTIDE SEQUENCE</scope>
</reference>
<sequence length="290" mass="31515">MLAVSTRPKAVIKQRLKRPSTGGGQSLLAVARNCRECGERLTALEGALHICPANFQWNFPAEAVGSAPSSEGPCRVVRLGANARKGAADSQLVELWENIQKTQLSHILELPSVEQLATRRVILLLALRGKHVIAMLSAECITAAELLPESPSPLSTTKDALRKQFRMAEALPPGKGCLLDGLMATASTCSTPSIPSTPEASVPPAPVRTPSPRARRLREPLLGISVIWTRRSERRRGLAKALVDCARQLLAPNRRVAFSQPTELGRTFAEHYIQRTKDLKENSEVLIYGA</sequence>
<evidence type="ECO:0000313" key="4">
    <source>
        <dbReference type="Proteomes" id="UP000649617"/>
    </source>
</evidence>
<protein>
    <recommendedName>
        <fullName evidence="2">N-acetyltransferase ESCO acetyl-transferase domain-containing protein</fullName>
    </recommendedName>
</protein>
<proteinExistence type="predicted"/>
<gene>
    <name evidence="3" type="ORF">SPIL2461_LOCUS2326</name>
</gene>
<evidence type="ECO:0000259" key="2">
    <source>
        <dbReference type="Pfam" id="PF13880"/>
    </source>
</evidence>
<evidence type="ECO:0000256" key="1">
    <source>
        <dbReference type="SAM" id="MobiDB-lite"/>
    </source>
</evidence>
<dbReference type="AlphaFoldDB" id="A0A812JR25"/>
<dbReference type="GO" id="GO:0000785">
    <property type="term" value="C:chromatin"/>
    <property type="evidence" value="ECO:0007669"/>
    <property type="project" value="TreeGrafter"/>
</dbReference>
<feature type="region of interest" description="Disordered" evidence="1">
    <location>
        <begin position="189"/>
        <end position="212"/>
    </location>
</feature>